<protein>
    <recommendedName>
        <fullName evidence="5">HEAT repeat domain-containing protein</fullName>
    </recommendedName>
</protein>
<feature type="chain" id="PRO_5034192981" description="HEAT repeat domain-containing protein" evidence="2">
    <location>
        <begin position="33"/>
        <end position="515"/>
    </location>
</feature>
<evidence type="ECO:0008006" key="5">
    <source>
        <dbReference type="Google" id="ProtNLM"/>
    </source>
</evidence>
<gene>
    <name evidence="3" type="ORF">IPV69_16180</name>
</gene>
<keyword evidence="4" id="KW-1185">Reference proteome</keyword>
<dbReference type="KEGG" id="hbs:IPV69_16180"/>
<dbReference type="AlphaFoldDB" id="A0A7M2WQP0"/>
<accession>A0A7M2WQP0</accession>
<reference evidence="3 4" key="1">
    <citation type="submission" date="2020-10" db="EMBL/GenBank/DDBJ databases">
        <title>Wide distribution of Phycisphaera-like planctomycetes from WD2101 soil group in peatlands and genome analysis of the first cultivated representative.</title>
        <authorList>
            <person name="Dedysh S.N."/>
            <person name="Beletsky A.V."/>
            <person name="Ivanova A."/>
            <person name="Kulichevskaya I.S."/>
            <person name="Suzina N.E."/>
            <person name="Philippov D.A."/>
            <person name="Rakitin A.L."/>
            <person name="Mardanov A.V."/>
            <person name="Ravin N.V."/>
        </authorList>
    </citation>
    <scope>NUCLEOTIDE SEQUENCE [LARGE SCALE GENOMIC DNA]</scope>
    <source>
        <strain evidence="3 4">M1803</strain>
    </source>
</reference>
<keyword evidence="2" id="KW-0732">Signal</keyword>
<dbReference type="RefSeq" id="WP_206290728.1">
    <property type="nucleotide sequence ID" value="NZ_CP063458.1"/>
</dbReference>
<dbReference type="EMBL" id="CP063458">
    <property type="protein sequence ID" value="QOV87818.1"/>
    <property type="molecule type" value="Genomic_DNA"/>
</dbReference>
<evidence type="ECO:0000256" key="2">
    <source>
        <dbReference type="SAM" id="SignalP"/>
    </source>
</evidence>
<evidence type="ECO:0000313" key="3">
    <source>
        <dbReference type="EMBL" id="QOV87818.1"/>
    </source>
</evidence>
<feature type="compositionally biased region" description="Low complexity" evidence="1">
    <location>
        <begin position="70"/>
        <end position="89"/>
    </location>
</feature>
<evidence type="ECO:0000313" key="4">
    <source>
        <dbReference type="Proteomes" id="UP000593765"/>
    </source>
</evidence>
<feature type="signal peptide" evidence="2">
    <location>
        <begin position="1"/>
        <end position="32"/>
    </location>
</feature>
<feature type="region of interest" description="Disordered" evidence="1">
    <location>
        <begin position="51"/>
        <end position="89"/>
    </location>
</feature>
<evidence type="ECO:0000256" key="1">
    <source>
        <dbReference type="SAM" id="MobiDB-lite"/>
    </source>
</evidence>
<sequence>MRTIFVQRMLRRRVAGRVSSVILLAVTPAVLAQVAVDPLVSTTSGPAAVAPATQPLAPSTQPGTLPAVLPATGPSAAPATRPATPATVPAVVPVSDPQTTAKVNALIERLADADWKARKRASDELERLGEPAEPALKESLARKDLLPDARTAIEVILKQSSERKRTGATLVTLDVKQVDPLKAISAILEQGNLTLTQEAKDLLGQKSATRLDVHLDRQPLWSALAKVGREAGVGFTGLADNQVALAPLTDAAGATDKIAGPAAEDGPFALCIQRVEVTVRKIKDFAGVRGGGGNPMANAFVSPPVRLSVAAWAEPRVKPGTWMLDSIPECTTDKGKTLNAQIYSYGRNAKTNDGSSTYVTISGDTDGAKVIAAMTVKARFVLNWNTEVFEVDNCQAANEVTKIIGGNRVVLKSVKKVGNDNWTYEVVIHRDTRTPEEWTTLQQIVDRAGCRVVDADGKTLQQRGSGSSWGGDELRINGTLAQGNGTGEPKKLTWELPGKIEMLPATFVYKNIPLP</sequence>
<proteinExistence type="predicted"/>
<name>A0A7M2WQP0_9BACT</name>
<organism evidence="3 4">
    <name type="scientific">Humisphaera borealis</name>
    <dbReference type="NCBI Taxonomy" id="2807512"/>
    <lineage>
        <taxon>Bacteria</taxon>
        <taxon>Pseudomonadati</taxon>
        <taxon>Planctomycetota</taxon>
        <taxon>Phycisphaerae</taxon>
        <taxon>Tepidisphaerales</taxon>
        <taxon>Tepidisphaeraceae</taxon>
        <taxon>Humisphaera</taxon>
    </lineage>
</organism>
<dbReference type="Proteomes" id="UP000593765">
    <property type="component" value="Chromosome"/>
</dbReference>